<dbReference type="EMBL" id="CAJQZP010000518">
    <property type="protein sequence ID" value="CAG4965700.1"/>
    <property type="molecule type" value="Genomic_DNA"/>
</dbReference>
<feature type="domain" description="COMM" evidence="1">
    <location>
        <begin position="134"/>
        <end position="185"/>
    </location>
</feature>
<dbReference type="Pfam" id="PF21672">
    <property type="entry name" value="COMM_HN"/>
    <property type="match status" value="1"/>
</dbReference>
<dbReference type="Pfam" id="PF07258">
    <property type="entry name" value="COMM_domain"/>
    <property type="match status" value="1"/>
</dbReference>
<evidence type="ECO:0000313" key="3">
    <source>
        <dbReference type="Proteomes" id="UP000691718"/>
    </source>
</evidence>
<dbReference type="InterPro" id="IPR017920">
    <property type="entry name" value="COMM"/>
</dbReference>
<dbReference type="AlphaFoldDB" id="A0A8S3WKP1"/>
<name>A0A8S3WKP1_PARAO</name>
<dbReference type="PANTHER" id="PTHR12333:SF0">
    <property type="entry name" value="COMM DOMAIN-CONTAINING PROTEIN 10"/>
    <property type="match status" value="1"/>
</dbReference>
<dbReference type="OrthoDB" id="77522at2759"/>
<keyword evidence="3" id="KW-1185">Reference proteome</keyword>
<gene>
    <name evidence="2" type="ORF">PAPOLLO_LOCUS7453</name>
</gene>
<dbReference type="PANTHER" id="PTHR12333">
    <property type="entry name" value="COMM DOMAIN CONTAINING PROTEIN 10"/>
    <property type="match status" value="1"/>
</dbReference>
<evidence type="ECO:0000313" key="2">
    <source>
        <dbReference type="EMBL" id="CAG4965700.1"/>
    </source>
</evidence>
<reference evidence="2" key="1">
    <citation type="submission" date="2021-04" db="EMBL/GenBank/DDBJ databases">
        <authorList>
            <person name="Tunstrom K."/>
        </authorList>
    </citation>
    <scope>NUCLEOTIDE SEQUENCE</scope>
</reference>
<organism evidence="2 3">
    <name type="scientific">Parnassius apollo</name>
    <name type="common">Apollo butterfly</name>
    <name type="synonym">Papilio apollo</name>
    <dbReference type="NCBI Taxonomy" id="110799"/>
    <lineage>
        <taxon>Eukaryota</taxon>
        <taxon>Metazoa</taxon>
        <taxon>Ecdysozoa</taxon>
        <taxon>Arthropoda</taxon>
        <taxon>Hexapoda</taxon>
        <taxon>Insecta</taxon>
        <taxon>Pterygota</taxon>
        <taxon>Neoptera</taxon>
        <taxon>Endopterygota</taxon>
        <taxon>Lepidoptera</taxon>
        <taxon>Glossata</taxon>
        <taxon>Ditrysia</taxon>
        <taxon>Papilionoidea</taxon>
        <taxon>Papilionidae</taxon>
        <taxon>Parnassiinae</taxon>
        <taxon>Parnassini</taxon>
        <taxon>Parnassius</taxon>
        <taxon>Parnassius</taxon>
    </lineage>
</organism>
<dbReference type="InterPro" id="IPR037361">
    <property type="entry name" value="COMMD10"/>
</dbReference>
<comment type="caution">
    <text evidence="2">The sequence shown here is derived from an EMBL/GenBank/DDBJ whole genome shotgun (WGS) entry which is preliminary data.</text>
</comment>
<accession>A0A8S3WKP1</accession>
<evidence type="ECO:0000259" key="1">
    <source>
        <dbReference type="Pfam" id="PF07258"/>
    </source>
</evidence>
<dbReference type="Proteomes" id="UP000691718">
    <property type="component" value="Unassembled WGS sequence"/>
</dbReference>
<proteinExistence type="predicted"/>
<sequence>MNCSWIKISQNLQKGILVINQLDDTKFEQFLKRIVIKLQLQDTEIFTADERKKLQVIFKIDEETLLIAIKTIIYLYKRLLKFIFMPVDLQKDLIQIGFNTEKTEFIVKMWSLEIKPTLSELASKASNKCGESQKFSWKLNTELSSSLQKKCKIPKAYLLISNEKEENEIELTHSDLYAMFIQLESVQNDLDNLILL</sequence>
<protein>
    <submittedName>
        <fullName evidence="2">(apollo) hypothetical protein</fullName>
    </submittedName>
</protein>